<dbReference type="CDD" id="cd00082">
    <property type="entry name" value="HisKA"/>
    <property type="match status" value="1"/>
</dbReference>
<keyword evidence="7" id="KW-0067">ATP-binding</keyword>
<protein>
    <recommendedName>
        <fullName evidence="2">histidine kinase</fullName>
        <ecNumber evidence="2">2.7.13.3</ecNumber>
    </recommendedName>
</protein>
<organism evidence="11 12">
    <name type="scientific">Comamonas nitrativorans</name>
    <dbReference type="NCBI Taxonomy" id="108437"/>
    <lineage>
        <taxon>Bacteria</taxon>
        <taxon>Pseudomonadati</taxon>
        <taxon>Pseudomonadota</taxon>
        <taxon>Betaproteobacteria</taxon>
        <taxon>Burkholderiales</taxon>
        <taxon>Comamonadaceae</taxon>
        <taxon>Comamonas</taxon>
    </lineage>
</organism>
<dbReference type="PANTHER" id="PTHR43065:SF10">
    <property type="entry name" value="PEROXIDE STRESS-ACTIVATED HISTIDINE KINASE MAK3"/>
    <property type="match status" value="1"/>
</dbReference>
<feature type="transmembrane region" description="Helical" evidence="9">
    <location>
        <begin position="55"/>
        <end position="73"/>
    </location>
</feature>
<dbReference type="InterPro" id="IPR003661">
    <property type="entry name" value="HisK_dim/P_dom"/>
</dbReference>
<keyword evidence="3" id="KW-0597">Phosphoprotein</keyword>
<evidence type="ECO:0000313" key="12">
    <source>
        <dbReference type="Proteomes" id="UP001595967"/>
    </source>
</evidence>
<sequence length="352" mass="37145">MRLPPRVLSILQFAAIGIAMAAIFVADTGTSYEVAAAVFYAIVILIAARALGRSGLAALTAACIGLTVLSFWLTPHGDFHAGLINTGISIAAIVMTAYLVITMQAARTAAHLAQAQLMRMARVKSLEGLTTSIAHEVNQPLAAIVTSGHASQRWLAQEPPNLDKARQALARILDAADRASSIIVRVRSLTRGAPAHKSAFDLNQAILEVIALAQAEIDRNGIVLQTDLSLHLPHAHADRVQIQQVIGNLVLNAIEAMSAMPAHSRVLQISSAASDGTVTIAVADSGEGFPPEMHERLFEAFWTTKPHGIGVGLSISRAIVEANGGQIEAYPREGGGAVLRFTVPGLLQEAPQ</sequence>
<dbReference type="SUPFAM" id="SSF47384">
    <property type="entry name" value="Homodimeric domain of signal transducing histidine kinase"/>
    <property type="match status" value="1"/>
</dbReference>
<dbReference type="InterPro" id="IPR036890">
    <property type="entry name" value="HATPase_C_sf"/>
</dbReference>
<dbReference type="InterPro" id="IPR004358">
    <property type="entry name" value="Sig_transdc_His_kin-like_C"/>
</dbReference>
<evidence type="ECO:0000256" key="1">
    <source>
        <dbReference type="ARBA" id="ARBA00000085"/>
    </source>
</evidence>
<evidence type="ECO:0000256" key="5">
    <source>
        <dbReference type="ARBA" id="ARBA00022741"/>
    </source>
</evidence>
<feature type="transmembrane region" description="Helical" evidence="9">
    <location>
        <begin position="31"/>
        <end position="48"/>
    </location>
</feature>
<name>A0ABV9GZJ9_9BURK</name>
<feature type="transmembrane region" description="Helical" evidence="9">
    <location>
        <begin position="79"/>
        <end position="101"/>
    </location>
</feature>
<accession>A0ABV9GZJ9</accession>
<dbReference type="GO" id="GO:0016301">
    <property type="term" value="F:kinase activity"/>
    <property type="evidence" value="ECO:0007669"/>
    <property type="project" value="UniProtKB-KW"/>
</dbReference>
<evidence type="ECO:0000256" key="7">
    <source>
        <dbReference type="ARBA" id="ARBA00022840"/>
    </source>
</evidence>
<evidence type="ECO:0000256" key="3">
    <source>
        <dbReference type="ARBA" id="ARBA00022553"/>
    </source>
</evidence>
<dbReference type="PRINTS" id="PR00344">
    <property type="entry name" value="BCTRLSENSOR"/>
</dbReference>
<gene>
    <name evidence="11" type="ORF">ACFO3A_14355</name>
</gene>
<evidence type="ECO:0000313" key="11">
    <source>
        <dbReference type="EMBL" id="MFC4623377.1"/>
    </source>
</evidence>
<dbReference type="InterPro" id="IPR036097">
    <property type="entry name" value="HisK_dim/P_sf"/>
</dbReference>
<dbReference type="Gene3D" id="1.10.287.130">
    <property type="match status" value="1"/>
</dbReference>
<evidence type="ECO:0000256" key="8">
    <source>
        <dbReference type="ARBA" id="ARBA00023012"/>
    </source>
</evidence>
<dbReference type="EMBL" id="JBHSEW010000016">
    <property type="protein sequence ID" value="MFC4623377.1"/>
    <property type="molecule type" value="Genomic_DNA"/>
</dbReference>
<evidence type="ECO:0000256" key="2">
    <source>
        <dbReference type="ARBA" id="ARBA00012438"/>
    </source>
</evidence>
<reference evidence="12" key="1">
    <citation type="journal article" date="2019" name="Int. J. Syst. Evol. Microbiol.">
        <title>The Global Catalogue of Microorganisms (GCM) 10K type strain sequencing project: providing services to taxonomists for standard genome sequencing and annotation.</title>
        <authorList>
            <consortium name="The Broad Institute Genomics Platform"/>
            <consortium name="The Broad Institute Genome Sequencing Center for Infectious Disease"/>
            <person name="Wu L."/>
            <person name="Ma J."/>
        </authorList>
    </citation>
    <scope>NUCLEOTIDE SEQUENCE [LARGE SCALE GENOMIC DNA]</scope>
    <source>
        <strain evidence="12">JCM 11650</strain>
    </source>
</reference>
<dbReference type="SMART" id="SM00387">
    <property type="entry name" value="HATPase_c"/>
    <property type="match status" value="1"/>
</dbReference>
<keyword evidence="9" id="KW-0812">Transmembrane</keyword>
<comment type="catalytic activity">
    <reaction evidence="1">
        <text>ATP + protein L-histidine = ADP + protein N-phospho-L-histidine.</text>
        <dbReference type="EC" id="2.7.13.3"/>
    </reaction>
</comment>
<keyword evidence="6 11" id="KW-0418">Kinase</keyword>
<dbReference type="PROSITE" id="PS50109">
    <property type="entry name" value="HIS_KIN"/>
    <property type="match status" value="1"/>
</dbReference>
<evidence type="ECO:0000256" key="6">
    <source>
        <dbReference type="ARBA" id="ARBA00022777"/>
    </source>
</evidence>
<keyword evidence="5" id="KW-0547">Nucleotide-binding</keyword>
<evidence type="ECO:0000256" key="9">
    <source>
        <dbReference type="SAM" id="Phobius"/>
    </source>
</evidence>
<dbReference type="Proteomes" id="UP001595967">
    <property type="component" value="Unassembled WGS sequence"/>
</dbReference>
<comment type="caution">
    <text evidence="11">The sequence shown here is derived from an EMBL/GenBank/DDBJ whole genome shotgun (WGS) entry which is preliminary data.</text>
</comment>
<keyword evidence="9" id="KW-0472">Membrane</keyword>
<dbReference type="InterPro" id="IPR003594">
    <property type="entry name" value="HATPase_dom"/>
</dbReference>
<keyword evidence="8" id="KW-0902">Two-component regulatory system</keyword>
<dbReference type="Pfam" id="PF02518">
    <property type="entry name" value="HATPase_c"/>
    <property type="match status" value="1"/>
</dbReference>
<evidence type="ECO:0000256" key="4">
    <source>
        <dbReference type="ARBA" id="ARBA00022679"/>
    </source>
</evidence>
<dbReference type="SUPFAM" id="SSF55874">
    <property type="entry name" value="ATPase domain of HSP90 chaperone/DNA topoisomerase II/histidine kinase"/>
    <property type="match status" value="1"/>
</dbReference>
<proteinExistence type="predicted"/>
<keyword evidence="12" id="KW-1185">Reference proteome</keyword>
<dbReference type="PANTHER" id="PTHR43065">
    <property type="entry name" value="SENSOR HISTIDINE KINASE"/>
    <property type="match status" value="1"/>
</dbReference>
<dbReference type="Gene3D" id="3.30.565.10">
    <property type="entry name" value="Histidine kinase-like ATPase, C-terminal domain"/>
    <property type="match status" value="1"/>
</dbReference>
<feature type="domain" description="Histidine kinase" evidence="10">
    <location>
        <begin position="132"/>
        <end position="347"/>
    </location>
</feature>
<keyword evidence="4" id="KW-0808">Transferase</keyword>
<dbReference type="InterPro" id="IPR005467">
    <property type="entry name" value="His_kinase_dom"/>
</dbReference>
<dbReference type="EC" id="2.7.13.3" evidence="2"/>
<dbReference type="SMART" id="SM00388">
    <property type="entry name" value="HisKA"/>
    <property type="match status" value="1"/>
</dbReference>
<dbReference type="Pfam" id="PF00512">
    <property type="entry name" value="HisKA"/>
    <property type="match status" value="1"/>
</dbReference>
<evidence type="ECO:0000259" key="10">
    <source>
        <dbReference type="PROSITE" id="PS50109"/>
    </source>
</evidence>
<keyword evidence="9" id="KW-1133">Transmembrane helix</keyword>
<dbReference type="RefSeq" id="WP_377727729.1">
    <property type="nucleotide sequence ID" value="NZ_JBHSEW010000016.1"/>
</dbReference>